<evidence type="ECO:0000256" key="1">
    <source>
        <dbReference type="ARBA" id="ARBA00023015"/>
    </source>
</evidence>
<feature type="domain" description="HTH tetR-type" evidence="5">
    <location>
        <begin position="20"/>
        <end position="80"/>
    </location>
</feature>
<gene>
    <name evidence="6" type="ORF">DCMF_14280</name>
</gene>
<evidence type="ECO:0000313" key="6">
    <source>
        <dbReference type="EMBL" id="ATW25775.1"/>
    </source>
</evidence>
<protein>
    <submittedName>
        <fullName evidence="6">TetR family transcriptional regulator</fullName>
    </submittedName>
</protein>
<dbReference type="Proteomes" id="UP000323521">
    <property type="component" value="Chromosome"/>
</dbReference>
<keyword evidence="3" id="KW-0804">Transcription</keyword>
<dbReference type="KEGG" id="fwa:DCMF_14280"/>
<dbReference type="PANTHER" id="PTHR30055:SF148">
    <property type="entry name" value="TETR-FAMILY TRANSCRIPTIONAL REGULATOR"/>
    <property type="match status" value="1"/>
</dbReference>
<organism evidence="6 7">
    <name type="scientific">Formimonas warabiya</name>
    <dbReference type="NCBI Taxonomy" id="1761012"/>
    <lineage>
        <taxon>Bacteria</taxon>
        <taxon>Bacillati</taxon>
        <taxon>Bacillota</taxon>
        <taxon>Clostridia</taxon>
        <taxon>Eubacteriales</taxon>
        <taxon>Peptococcaceae</taxon>
        <taxon>Candidatus Formimonas</taxon>
    </lineage>
</organism>
<evidence type="ECO:0000259" key="5">
    <source>
        <dbReference type="PROSITE" id="PS50977"/>
    </source>
</evidence>
<dbReference type="PROSITE" id="PS50977">
    <property type="entry name" value="HTH_TETR_2"/>
    <property type="match status" value="1"/>
</dbReference>
<dbReference type="Gene3D" id="1.10.10.60">
    <property type="entry name" value="Homeodomain-like"/>
    <property type="match status" value="1"/>
</dbReference>
<accession>A0A3G1KUC3</accession>
<dbReference type="Pfam" id="PF16859">
    <property type="entry name" value="TetR_C_11"/>
    <property type="match status" value="1"/>
</dbReference>
<feature type="DNA-binding region" description="H-T-H motif" evidence="4">
    <location>
        <begin position="43"/>
        <end position="62"/>
    </location>
</feature>
<dbReference type="Pfam" id="PF00440">
    <property type="entry name" value="TetR_N"/>
    <property type="match status" value="1"/>
</dbReference>
<reference evidence="6 7" key="1">
    <citation type="submission" date="2016-10" db="EMBL/GenBank/DDBJ databases">
        <title>Complete Genome Sequence of Peptococcaceae strain DCMF.</title>
        <authorList>
            <person name="Edwards R.J."/>
            <person name="Holland S.I."/>
            <person name="Deshpande N.P."/>
            <person name="Wong Y.K."/>
            <person name="Ertan H."/>
            <person name="Manefield M."/>
            <person name="Russell T.L."/>
            <person name="Lee M.J."/>
        </authorList>
    </citation>
    <scope>NUCLEOTIDE SEQUENCE [LARGE SCALE GENOMIC DNA]</scope>
    <source>
        <strain evidence="6 7">DCMF</strain>
    </source>
</reference>
<dbReference type="GO" id="GO:0000976">
    <property type="term" value="F:transcription cis-regulatory region binding"/>
    <property type="evidence" value="ECO:0007669"/>
    <property type="project" value="TreeGrafter"/>
</dbReference>
<dbReference type="PRINTS" id="PR00455">
    <property type="entry name" value="HTHTETR"/>
</dbReference>
<name>A0A3G1KUC3_FORW1</name>
<evidence type="ECO:0000256" key="3">
    <source>
        <dbReference type="ARBA" id="ARBA00023163"/>
    </source>
</evidence>
<keyword evidence="7" id="KW-1185">Reference proteome</keyword>
<dbReference type="OrthoDB" id="9812484at2"/>
<dbReference type="InterPro" id="IPR050109">
    <property type="entry name" value="HTH-type_TetR-like_transc_reg"/>
</dbReference>
<dbReference type="PANTHER" id="PTHR30055">
    <property type="entry name" value="HTH-TYPE TRANSCRIPTIONAL REGULATOR RUTR"/>
    <property type="match status" value="1"/>
</dbReference>
<keyword evidence="2 4" id="KW-0238">DNA-binding</keyword>
<dbReference type="RefSeq" id="WP_148135046.1">
    <property type="nucleotide sequence ID" value="NZ_CP017634.1"/>
</dbReference>
<dbReference type="SUPFAM" id="SSF46689">
    <property type="entry name" value="Homeodomain-like"/>
    <property type="match status" value="1"/>
</dbReference>
<dbReference type="Gene3D" id="1.10.357.10">
    <property type="entry name" value="Tetracycline Repressor, domain 2"/>
    <property type="match status" value="1"/>
</dbReference>
<proteinExistence type="predicted"/>
<evidence type="ECO:0000313" key="7">
    <source>
        <dbReference type="Proteomes" id="UP000323521"/>
    </source>
</evidence>
<sequence length="205" mass="23168">MTKKKKDDADHLPGARRRGKILENAILQAALDELNEVGYAHLTMEGVAARAKTNKTAVYRRWPQKSELVVAALHKYTPKITDDAPDTGDLRNDILILLRRITVPLQTIGAETIHGLMLEHLGKVSISAFTQIRRSEGEEKWHTIMMTILKNAEMRGEVSLKKISPRIISLPIDLLRFEFLATFEPVSDETLTEIIDDIFLPLVHL</sequence>
<dbReference type="AlphaFoldDB" id="A0A3G1KUC3"/>
<keyword evidence="1" id="KW-0805">Transcription regulation</keyword>
<evidence type="ECO:0000256" key="4">
    <source>
        <dbReference type="PROSITE-ProRule" id="PRU00335"/>
    </source>
</evidence>
<dbReference type="InterPro" id="IPR001647">
    <property type="entry name" value="HTH_TetR"/>
</dbReference>
<dbReference type="InterPro" id="IPR009057">
    <property type="entry name" value="Homeodomain-like_sf"/>
</dbReference>
<evidence type="ECO:0000256" key="2">
    <source>
        <dbReference type="ARBA" id="ARBA00023125"/>
    </source>
</evidence>
<dbReference type="InterPro" id="IPR011075">
    <property type="entry name" value="TetR_C"/>
</dbReference>
<dbReference type="GO" id="GO:0003700">
    <property type="term" value="F:DNA-binding transcription factor activity"/>
    <property type="evidence" value="ECO:0007669"/>
    <property type="project" value="TreeGrafter"/>
</dbReference>
<dbReference type="EMBL" id="CP017634">
    <property type="protein sequence ID" value="ATW25775.1"/>
    <property type="molecule type" value="Genomic_DNA"/>
</dbReference>